<evidence type="ECO:0000313" key="5">
    <source>
        <dbReference type="EMBL" id="SHG05268.1"/>
    </source>
</evidence>
<gene>
    <name evidence="4" type="ORF">GT747_12985</name>
    <name evidence="5" type="ORF">SAMN05444424_1290</name>
</gene>
<evidence type="ECO:0000256" key="2">
    <source>
        <dbReference type="ARBA" id="ARBA00022679"/>
    </source>
</evidence>
<dbReference type="SUPFAM" id="SSF53448">
    <property type="entry name" value="Nucleotide-diphospho-sugar transferases"/>
    <property type="match status" value="1"/>
</dbReference>
<dbReference type="RefSeq" id="WP_073261063.1">
    <property type="nucleotide sequence ID" value="NZ_FQVY01000002.1"/>
</dbReference>
<dbReference type="Proteomes" id="UP000184089">
    <property type="component" value="Unassembled WGS sequence"/>
</dbReference>
<evidence type="ECO:0000256" key="1">
    <source>
        <dbReference type="ARBA" id="ARBA00022676"/>
    </source>
</evidence>
<evidence type="ECO:0000313" key="7">
    <source>
        <dbReference type="Proteomes" id="UP000474718"/>
    </source>
</evidence>
<keyword evidence="7" id="KW-1185">Reference proteome</keyword>
<dbReference type="PANTHER" id="PTHR22916:SF51">
    <property type="entry name" value="GLYCOSYLTRANSFERASE EPSH-RELATED"/>
    <property type="match status" value="1"/>
</dbReference>
<dbReference type="EMBL" id="WWVX01000009">
    <property type="protein sequence ID" value="MZL70665.1"/>
    <property type="molecule type" value="Genomic_DNA"/>
</dbReference>
<dbReference type="InterPro" id="IPR029044">
    <property type="entry name" value="Nucleotide-diphossugar_trans"/>
</dbReference>
<dbReference type="AlphaFoldDB" id="A0AAQ1MCX3"/>
<comment type="caution">
    <text evidence="5">The sequence shown here is derived from an EMBL/GenBank/DDBJ whole genome shotgun (WGS) entry which is preliminary data.</text>
</comment>
<reference evidence="4 7" key="3">
    <citation type="journal article" date="2019" name="Nat. Med.">
        <title>A library of human gut bacterial isolates paired with longitudinal multiomics data enables mechanistic microbiome research.</title>
        <authorList>
            <person name="Poyet M."/>
            <person name="Groussin M."/>
            <person name="Gibbons S.M."/>
            <person name="Avila-Pacheco J."/>
            <person name="Jiang X."/>
            <person name="Kearney S.M."/>
            <person name="Perrotta A.R."/>
            <person name="Berdy B."/>
            <person name="Zhao S."/>
            <person name="Lieberman T.D."/>
            <person name="Swanson P.K."/>
            <person name="Smith M."/>
            <person name="Roesemann S."/>
            <person name="Alexander J.E."/>
            <person name="Rich S.A."/>
            <person name="Livny J."/>
            <person name="Vlamakis H."/>
            <person name="Clish C."/>
            <person name="Bullock K."/>
            <person name="Deik A."/>
            <person name="Scott J."/>
            <person name="Pierce K.A."/>
            <person name="Xavier R.J."/>
            <person name="Alm E.J."/>
        </authorList>
    </citation>
    <scope>NUCLEOTIDE SEQUENCE [LARGE SCALE GENOMIC DNA]</scope>
    <source>
        <strain evidence="4 7">BIOML-A2</strain>
    </source>
</reference>
<sequence length="336" mass="37402">MADQVISVVIPVYNARQSLERCVHSVIGQCYSALEVILVDDGSTDGSGPICDQLAATDSRIQVIHKPNGGVSSARNKGIEVATGEYLQFVDCDDWLHPQMCQLLLEAIAKNGADMALCGYQRVVGRQIDEVSPIPSFCSGPIDFQKQFEKLYSAFLINPPWNKLYRRALVASFSQGISLGEDLLFNLAYLKKSCKIEVITDCPYFYVAEQPGSLTKRYQESRVDWELVLYKETTDFLQEVFGATYISSAVREVSASALLADIVGYYANSPAPKQQKRDVLAEWAQDPGAQELFWAVGRGEISVRRRSKLLANLLRRNQLAVASLYLNGLRLLEKVD</sequence>
<dbReference type="EMBL" id="FQVY01000002">
    <property type="protein sequence ID" value="SHG05268.1"/>
    <property type="molecule type" value="Genomic_DNA"/>
</dbReference>
<evidence type="ECO:0000259" key="3">
    <source>
        <dbReference type="Pfam" id="PF00535"/>
    </source>
</evidence>
<protein>
    <submittedName>
        <fullName evidence="5">Glycosyl transferase family 2</fullName>
    </submittedName>
    <submittedName>
        <fullName evidence="4">Glycosyltransferase</fullName>
    </submittedName>
</protein>
<name>A0AAQ1MCX3_9FIRM</name>
<accession>A0AAQ1MCX3</accession>
<dbReference type="InterPro" id="IPR001173">
    <property type="entry name" value="Glyco_trans_2-like"/>
</dbReference>
<dbReference type="Pfam" id="PF00535">
    <property type="entry name" value="Glycos_transf_2"/>
    <property type="match status" value="1"/>
</dbReference>
<organism evidence="5 6">
    <name type="scientific">Bittarella massiliensis</name>
    <name type="common">ex Durand et al. 2017</name>
    <dbReference type="NCBI Taxonomy" id="1720313"/>
    <lineage>
        <taxon>Bacteria</taxon>
        <taxon>Bacillati</taxon>
        <taxon>Bacillota</taxon>
        <taxon>Clostridia</taxon>
        <taxon>Eubacteriales</taxon>
        <taxon>Oscillospiraceae</taxon>
        <taxon>Bittarella (ex Durand et al. 2017)</taxon>
    </lineage>
</organism>
<feature type="domain" description="Glycosyltransferase 2-like" evidence="3">
    <location>
        <begin position="7"/>
        <end position="170"/>
    </location>
</feature>
<dbReference type="CDD" id="cd00761">
    <property type="entry name" value="Glyco_tranf_GTA_type"/>
    <property type="match status" value="1"/>
</dbReference>
<keyword evidence="2 5" id="KW-0808">Transferase</keyword>
<keyword evidence="1" id="KW-0328">Glycosyltransferase</keyword>
<reference evidence="6" key="1">
    <citation type="submission" date="2016-11" db="EMBL/GenBank/DDBJ databases">
        <authorList>
            <person name="Jaros S."/>
            <person name="Januszkiewicz K."/>
            <person name="Wedrychowicz H."/>
        </authorList>
    </citation>
    <scope>NUCLEOTIDE SEQUENCE [LARGE SCALE GENOMIC DNA]</scope>
    <source>
        <strain evidence="6">DSM 4029</strain>
    </source>
</reference>
<proteinExistence type="predicted"/>
<dbReference type="Gene3D" id="3.90.550.10">
    <property type="entry name" value="Spore Coat Polysaccharide Biosynthesis Protein SpsA, Chain A"/>
    <property type="match status" value="1"/>
</dbReference>
<dbReference type="PANTHER" id="PTHR22916">
    <property type="entry name" value="GLYCOSYLTRANSFERASE"/>
    <property type="match status" value="1"/>
</dbReference>
<evidence type="ECO:0000313" key="4">
    <source>
        <dbReference type="EMBL" id="MZL70665.1"/>
    </source>
</evidence>
<evidence type="ECO:0000313" key="6">
    <source>
        <dbReference type="Proteomes" id="UP000184089"/>
    </source>
</evidence>
<dbReference type="Proteomes" id="UP000474718">
    <property type="component" value="Unassembled WGS sequence"/>
</dbReference>
<reference evidence="5" key="2">
    <citation type="submission" date="2016-11" db="EMBL/GenBank/DDBJ databases">
        <authorList>
            <person name="Varghese N."/>
            <person name="Submissions S."/>
        </authorList>
    </citation>
    <scope>NUCLEOTIDE SEQUENCE</scope>
    <source>
        <strain evidence="5">DSM 4029</strain>
    </source>
</reference>
<dbReference type="GO" id="GO:0016757">
    <property type="term" value="F:glycosyltransferase activity"/>
    <property type="evidence" value="ECO:0007669"/>
    <property type="project" value="UniProtKB-KW"/>
</dbReference>